<feature type="domain" description="GGDEF" evidence="5">
    <location>
        <begin position="287"/>
        <end position="417"/>
    </location>
</feature>
<dbReference type="PROSITE" id="PS50110">
    <property type="entry name" value="RESPONSE_REGULATORY"/>
    <property type="match status" value="2"/>
</dbReference>
<dbReference type="Gene3D" id="3.30.70.270">
    <property type="match status" value="1"/>
</dbReference>
<dbReference type="NCBIfam" id="TIGR00254">
    <property type="entry name" value="GGDEF"/>
    <property type="match status" value="1"/>
</dbReference>
<dbReference type="EC" id="2.7.7.65" evidence="1"/>
<feature type="domain" description="Response regulatory" evidence="4">
    <location>
        <begin position="127"/>
        <end position="244"/>
    </location>
</feature>
<dbReference type="PANTHER" id="PTHR45138:SF9">
    <property type="entry name" value="DIGUANYLATE CYCLASE DGCM-RELATED"/>
    <property type="match status" value="1"/>
</dbReference>
<dbReference type="InterPro" id="IPR001789">
    <property type="entry name" value="Sig_transdc_resp-reg_receiver"/>
</dbReference>
<proteinExistence type="predicted"/>
<dbReference type="SUPFAM" id="SSF55073">
    <property type="entry name" value="Nucleotide cyclase"/>
    <property type="match status" value="1"/>
</dbReference>
<sequence length="420" mass="47531">MKKILVIEDSSTVRNILLQVIQKTLNIPTDSAESMAQCRDLIKKNGSNAYFAAMVDLNLPDAAAGEAVAYTLAHQLPSIVLTGDYNETMRTKLLNMGVVDYVIKDSTYSFNYAISLLQRLHKNQFIKLLVVEDSKVARSYMVDLLKQHLFQIYTACDGVEALSVLEQEPDIKILLTDYNMPNMDGFQLVQTLRKRFDKNQLAIIGVSSTDNPSLSARFIKHGANDFLSKPFIHEELYCRVNQTLDHIELVAETQNAANRDFMTKLYNRRYLFNQGAQIHANAKQGQYSLAVVSMDIDHFKEVNDTYSHEVGDIVLKHVANMLTICFPKSLVARLGGEEFCILMTDTDNELASARLNKFREKLALSPILANDQDIWITASFGVTNFIDDTLDSQLNRADRLLYEAKNDGRNRVYNDTDANF</sequence>
<dbReference type="SMART" id="SM00448">
    <property type="entry name" value="REC"/>
    <property type="match status" value="2"/>
</dbReference>
<keyword evidence="6" id="KW-0808">Transferase</keyword>
<dbReference type="SMART" id="SM00267">
    <property type="entry name" value="GGDEF"/>
    <property type="match status" value="1"/>
</dbReference>
<dbReference type="InterPro" id="IPR029787">
    <property type="entry name" value="Nucleotide_cyclase"/>
</dbReference>
<dbReference type="EMBL" id="JAIMJA010000012">
    <property type="protein sequence ID" value="MCE2595673.1"/>
    <property type="molecule type" value="Genomic_DNA"/>
</dbReference>
<accession>A0ABS8WBP6</accession>
<dbReference type="CDD" id="cd01949">
    <property type="entry name" value="GGDEF"/>
    <property type="match status" value="1"/>
</dbReference>
<evidence type="ECO:0000313" key="6">
    <source>
        <dbReference type="EMBL" id="MCE2595673.1"/>
    </source>
</evidence>
<gene>
    <name evidence="6" type="ORF">K6Y31_12710</name>
</gene>
<evidence type="ECO:0000256" key="2">
    <source>
        <dbReference type="ARBA" id="ARBA00034247"/>
    </source>
</evidence>
<feature type="modified residue" description="4-aspartylphosphate" evidence="3">
    <location>
        <position position="56"/>
    </location>
</feature>
<comment type="caution">
    <text evidence="6">The sequence shown here is derived from an EMBL/GenBank/DDBJ whole genome shotgun (WGS) entry which is preliminary data.</text>
</comment>
<dbReference type="SUPFAM" id="SSF52172">
    <property type="entry name" value="CheY-like"/>
    <property type="match status" value="2"/>
</dbReference>
<keyword evidence="3" id="KW-0597">Phosphoprotein</keyword>
<organism evidence="6 7">
    <name type="scientific">Motilimonas cestriensis</name>
    <dbReference type="NCBI Taxonomy" id="2742685"/>
    <lineage>
        <taxon>Bacteria</taxon>
        <taxon>Pseudomonadati</taxon>
        <taxon>Pseudomonadota</taxon>
        <taxon>Gammaproteobacteria</taxon>
        <taxon>Alteromonadales</taxon>
        <taxon>Alteromonadales genera incertae sedis</taxon>
        <taxon>Motilimonas</taxon>
    </lineage>
</organism>
<dbReference type="Pfam" id="PF00072">
    <property type="entry name" value="Response_reg"/>
    <property type="match status" value="2"/>
</dbReference>
<evidence type="ECO:0000256" key="3">
    <source>
        <dbReference type="PROSITE-ProRule" id="PRU00169"/>
    </source>
</evidence>
<feature type="domain" description="Response regulatory" evidence="4">
    <location>
        <begin position="3"/>
        <end position="119"/>
    </location>
</feature>
<dbReference type="Proteomes" id="UP001201273">
    <property type="component" value="Unassembled WGS sequence"/>
</dbReference>
<dbReference type="PANTHER" id="PTHR45138">
    <property type="entry name" value="REGULATORY COMPONENTS OF SENSORY TRANSDUCTION SYSTEM"/>
    <property type="match status" value="1"/>
</dbReference>
<feature type="modified residue" description="4-aspartylphosphate" evidence="3">
    <location>
        <position position="177"/>
    </location>
</feature>
<evidence type="ECO:0000313" key="7">
    <source>
        <dbReference type="Proteomes" id="UP001201273"/>
    </source>
</evidence>
<evidence type="ECO:0000256" key="1">
    <source>
        <dbReference type="ARBA" id="ARBA00012528"/>
    </source>
</evidence>
<name>A0ABS8WBP6_9GAMM</name>
<evidence type="ECO:0000259" key="5">
    <source>
        <dbReference type="PROSITE" id="PS50887"/>
    </source>
</evidence>
<dbReference type="InterPro" id="IPR011006">
    <property type="entry name" value="CheY-like_superfamily"/>
</dbReference>
<protein>
    <recommendedName>
        <fullName evidence="1">diguanylate cyclase</fullName>
        <ecNumber evidence="1">2.7.7.65</ecNumber>
    </recommendedName>
</protein>
<dbReference type="InterPro" id="IPR000160">
    <property type="entry name" value="GGDEF_dom"/>
</dbReference>
<dbReference type="GO" id="GO:0052621">
    <property type="term" value="F:diguanylate cyclase activity"/>
    <property type="evidence" value="ECO:0007669"/>
    <property type="project" value="UniProtKB-EC"/>
</dbReference>
<dbReference type="RefSeq" id="WP_233053258.1">
    <property type="nucleotide sequence ID" value="NZ_JAIMJA010000012.1"/>
</dbReference>
<comment type="catalytic activity">
    <reaction evidence="2">
        <text>2 GTP = 3',3'-c-di-GMP + 2 diphosphate</text>
        <dbReference type="Rhea" id="RHEA:24898"/>
        <dbReference type="ChEBI" id="CHEBI:33019"/>
        <dbReference type="ChEBI" id="CHEBI:37565"/>
        <dbReference type="ChEBI" id="CHEBI:58805"/>
        <dbReference type="EC" id="2.7.7.65"/>
    </reaction>
</comment>
<reference evidence="6 7" key="1">
    <citation type="journal article" date="2022" name="Environ. Microbiol. Rep.">
        <title>Eco-phylogenetic analyses reveal divergent evolution of vitamin B12 metabolism in the marine bacterial family 'Psychromonadaceae'.</title>
        <authorList>
            <person name="Jin X."/>
            <person name="Yang Y."/>
            <person name="Cao H."/>
            <person name="Gao B."/>
            <person name="Zhao Z."/>
        </authorList>
    </citation>
    <scope>NUCLEOTIDE SEQUENCE [LARGE SCALE GENOMIC DNA]</scope>
    <source>
        <strain evidence="6 7">MKS20</strain>
    </source>
</reference>
<dbReference type="Gene3D" id="3.40.50.2300">
    <property type="match status" value="2"/>
</dbReference>
<dbReference type="InterPro" id="IPR043128">
    <property type="entry name" value="Rev_trsase/Diguanyl_cyclase"/>
</dbReference>
<keyword evidence="7" id="KW-1185">Reference proteome</keyword>
<dbReference type="Pfam" id="PF00990">
    <property type="entry name" value="GGDEF"/>
    <property type="match status" value="1"/>
</dbReference>
<dbReference type="PROSITE" id="PS50887">
    <property type="entry name" value="GGDEF"/>
    <property type="match status" value="1"/>
</dbReference>
<keyword evidence="6" id="KW-0548">Nucleotidyltransferase</keyword>
<dbReference type="CDD" id="cd17544">
    <property type="entry name" value="REC_2_GGDEF"/>
    <property type="match status" value="1"/>
</dbReference>
<dbReference type="InterPro" id="IPR050469">
    <property type="entry name" value="Diguanylate_Cyclase"/>
</dbReference>
<evidence type="ECO:0000259" key="4">
    <source>
        <dbReference type="PROSITE" id="PS50110"/>
    </source>
</evidence>